<name>A0ABP7DM16_9MICC</name>
<evidence type="ECO:0000259" key="8">
    <source>
        <dbReference type="Pfam" id="PF12823"/>
    </source>
</evidence>
<dbReference type="Pfam" id="PF12823">
    <property type="entry name" value="DUF3817"/>
    <property type="match status" value="1"/>
</dbReference>
<feature type="region of interest" description="Disordered" evidence="6">
    <location>
        <begin position="1"/>
        <end position="26"/>
    </location>
</feature>
<dbReference type="PANTHER" id="PTHR40077:SF1">
    <property type="entry name" value="MEMBRANE PROTEIN"/>
    <property type="match status" value="1"/>
</dbReference>
<dbReference type="RefSeq" id="WP_344883822.1">
    <property type="nucleotide sequence ID" value="NZ_BAABCJ010000005.1"/>
</dbReference>
<dbReference type="NCBIfam" id="TIGR03954">
    <property type="entry name" value="integ_memb_HG"/>
    <property type="match status" value="1"/>
</dbReference>
<evidence type="ECO:0000256" key="3">
    <source>
        <dbReference type="ARBA" id="ARBA00022692"/>
    </source>
</evidence>
<feature type="transmembrane region" description="Helical" evidence="7">
    <location>
        <begin position="32"/>
        <end position="53"/>
    </location>
</feature>
<evidence type="ECO:0000256" key="5">
    <source>
        <dbReference type="ARBA" id="ARBA00023136"/>
    </source>
</evidence>
<gene>
    <name evidence="9" type="ORF">GCM10022377_20020</name>
</gene>
<dbReference type="PANTHER" id="PTHR40077">
    <property type="entry name" value="MEMBRANE PROTEIN-RELATED"/>
    <property type="match status" value="1"/>
</dbReference>
<dbReference type="Proteomes" id="UP001501536">
    <property type="component" value="Unassembled WGS sequence"/>
</dbReference>
<comment type="subcellular location">
    <subcellularLocation>
        <location evidence="1">Cell membrane</location>
        <topology evidence="1">Multi-pass membrane protein</topology>
    </subcellularLocation>
</comment>
<keyword evidence="10" id="KW-1185">Reference proteome</keyword>
<keyword evidence="4 7" id="KW-1133">Transmembrane helix</keyword>
<evidence type="ECO:0000256" key="6">
    <source>
        <dbReference type="SAM" id="MobiDB-lite"/>
    </source>
</evidence>
<feature type="transmembrane region" description="Helical" evidence="7">
    <location>
        <begin position="92"/>
        <end position="111"/>
    </location>
</feature>
<evidence type="ECO:0000256" key="7">
    <source>
        <dbReference type="SAM" id="Phobius"/>
    </source>
</evidence>
<proteinExistence type="predicted"/>
<feature type="transmembrane region" description="Helical" evidence="7">
    <location>
        <begin position="65"/>
        <end position="86"/>
    </location>
</feature>
<accession>A0ABP7DM16</accession>
<organism evidence="9 10">
    <name type="scientific">Zhihengliuella alba</name>
    <dbReference type="NCBI Taxonomy" id="547018"/>
    <lineage>
        <taxon>Bacteria</taxon>
        <taxon>Bacillati</taxon>
        <taxon>Actinomycetota</taxon>
        <taxon>Actinomycetes</taxon>
        <taxon>Micrococcales</taxon>
        <taxon>Micrococcaceae</taxon>
        <taxon>Zhihengliuella</taxon>
    </lineage>
</organism>
<keyword evidence="3 7" id="KW-0812">Transmembrane</keyword>
<comment type="caution">
    <text evidence="9">The sequence shown here is derived from an EMBL/GenBank/DDBJ whole genome shotgun (WGS) entry which is preliminary data.</text>
</comment>
<keyword evidence="5 7" id="KW-0472">Membrane</keyword>
<reference evidence="10" key="1">
    <citation type="journal article" date="2019" name="Int. J. Syst. Evol. Microbiol.">
        <title>The Global Catalogue of Microorganisms (GCM) 10K type strain sequencing project: providing services to taxonomists for standard genome sequencing and annotation.</title>
        <authorList>
            <consortium name="The Broad Institute Genomics Platform"/>
            <consortium name="The Broad Institute Genome Sequencing Center for Infectious Disease"/>
            <person name="Wu L."/>
            <person name="Ma J."/>
        </authorList>
    </citation>
    <scope>NUCLEOTIDE SEQUENCE [LARGE SCALE GENOMIC DNA]</scope>
    <source>
        <strain evidence="10">JCM 16961</strain>
    </source>
</reference>
<evidence type="ECO:0000313" key="9">
    <source>
        <dbReference type="EMBL" id="GAA3706280.1"/>
    </source>
</evidence>
<evidence type="ECO:0000313" key="10">
    <source>
        <dbReference type="Proteomes" id="UP001501536"/>
    </source>
</evidence>
<evidence type="ECO:0000256" key="2">
    <source>
        <dbReference type="ARBA" id="ARBA00022475"/>
    </source>
</evidence>
<protein>
    <recommendedName>
        <fullName evidence="8">DUF3817 domain-containing protein</fullName>
    </recommendedName>
</protein>
<feature type="transmembrane region" description="Helical" evidence="7">
    <location>
        <begin position="155"/>
        <end position="176"/>
    </location>
</feature>
<dbReference type="InterPro" id="IPR023845">
    <property type="entry name" value="DUF3817_TM"/>
</dbReference>
<evidence type="ECO:0000256" key="4">
    <source>
        <dbReference type="ARBA" id="ARBA00022989"/>
    </source>
</evidence>
<dbReference type="EMBL" id="BAABCJ010000005">
    <property type="protein sequence ID" value="GAA3706280.1"/>
    <property type="molecule type" value="Genomic_DNA"/>
</dbReference>
<feature type="domain" description="DUF3817" evidence="8">
    <location>
        <begin position="32"/>
        <end position="116"/>
    </location>
</feature>
<sequence>MPDPAPSPDRTADRRPSATPQAAGTLPSPRRLYGTVALVEVITWALLLIGMAFKYTGVTDVLVSVFGMLHGIATVAYVLTSVFVWVNERWSPGVGLVALVAAVIPFATLPFERWTLRSGRLSTVWRLAPASATGAAESPRGPVERLQAWCLARPLTALVLGVLLVATITAALLVIGPPIPSD</sequence>
<evidence type="ECO:0000256" key="1">
    <source>
        <dbReference type="ARBA" id="ARBA00004651"/>
    </source>
</evidence>
<keyword evidence="2" id="KW-1003">Cell membrane</keyword>